<evidence type="ECO:0000313" key="2">
    <source>
        <dbReference type="EMBL" id="RWS06590.1"/>
    </source>
</evidence>
<keyword evidence="1" id="KW-1133">Transmembrane helix</keyword>
<evidence type="ECO:0000313" key="3">
    <source>
        <dbReference type="Proteomes" id="UP000285301"/>
    </source>
</evidence>
<keyword evidence="1" id="KW-0812">Transmembrane</keyword>
<keyword evidence="3" id="KW-1185">Reference proteome</keyword>
<dbReference type="AlphaFoldDB" id="A0A443QUA2"/>
<feature type="transmembrane region" description="Helical" evidence="1">
    <location>
        <begin position="58"/>
        <end position="77"/>
    </location>
</feature>
<gene>
    <name evidence="2" type="ORF">B4U79_14833</name>
</gene>
<dbReference type="PANTHER" id="PTHR37159">
    <property type="entry name" value="GH11867P"/>
    <property type="match status" value="1"/>
</dbReference>
<organism evidence="2 3">
    <name type="scientific">Dinothrombium tinctorium</name>
    <dbReference type="NCBI Taxonomy" id="1965070"/>
    <lineage>
        <taxon>Eukaryota</taxon>
        <taxon>Metazoa</taxon>
        <taxon>Ecdysozoa</taxon>
        <taxon>Arthropoda</taxon>
        <taxon>Chelicerata</taxon>
        <taxon>Arachnida</taxon>
        <taxon>Acari</taxon>
        <taxon>Acariformes</taxon>
        <taxon>Trombidiformes</taxon>
        <taxon>Prostigmata</taxon>
        <taxon>Anystina</taxon>
        <taxon>Parasitengona</taxon>
        <taxon>Trombidioidea</taxon>
        <taxon>Trombidiidae</taxon>
        <taxon>Dinothrombium</taxon>
    </lineage>
</organism>
<accession>A0A443QUA2</accession>
<comment type="caution">
    <text evidence="2">The sequence shown here is derived from an EMBL/GenBank/DDBJ whole genome shotgun (WGS) entry which is preliminary data.</text>
</comment>
<reference evidence="2 3" key="1">
    <citation type="journal article" date="2018" name="Gigascience">
        <title>Genomes of trombidid mites reveal novel predicted allergens and laterally-transferred genes associated with secondary metabolism.</title>
        <authorList>
            <person name="Dong X."/>
            <person name="Chaisiri K."/>
            <person name="Xia D."/>
            <person name="Armstrong S.D."/>
            <person name="Fang Y."/>
            <person name="Donnelly M.J."/>
            <person name="Kadowaki T."/>
            <person name="McGarry J.W."/>
            <person name="Darby A.C."/>
            <person name="Makepeace B.L."/>
        </authorList>
    </citation>
    <scope>NUCLEOTIDE SEQUENCE [LARGE SCALE GENOMIC DNA]</scope>
    <source>
        <strain evidence="2">UoL-WK</strain>
    </source>
</reference>
<protein>
    <submittedName>
        <fullName evidence="2">Uncharacterized protein</fullName>
    </submittedName>
</protein>
<evidence type="ECO:0000256" key="1">
    <source>
        <dbReference type="SAM" id="Phobius"/>
    </source>
</evidence>
<dbReference type="OrthoDB" id="6361347at2759"/>
<dbReference type="PANTHER" id="PTHR37159:SF1">
    <property type="entry name" value="GH11867P"/>
    <property type="match status" value="1"/>
</dbReference>
<feature type="transmembrane region" description="Helical" evidence="1">
    <location>
        <begin position="177"/>
        <end position="198"/>
    </location>
</feature>
<name>A0A443QUA2_9ACAR</name>
<sequence length="379" mass="44700">MKVNISDEIEQKAELRLKELLGEAVLLGPISDTIDPEIPPKWFDKALFEKGQHLAQKYYIRLISILIGLNTNHYILFKLNVKHVYSLNVAHLAGLMLGIQLPLALVPLLSTGRSKTVSRLFKRYQSTQLRVKIWYEEDPFDKNSKAFHSFRAVRAMHGSVCDKMNKGERREFGKDRVWISQCEMAMTLWAFMGLLILYPKECGLHRARRDHFEAFIHMWRVFAYTNGIADRFNICSGNFEETYALFQLILNKVFKPLVIRCPDEVGIEMSKGIVKALRPITPTLRWQVFMTYWYNILDIPNEIQLSDWKKRIRFREQKFILANLLKYSTFHWLLGNLLKLNIKYQNYKKKRVQKNMECKYADIIYEAKCVYNLDSLKQE</sequence>
<dbReference type="EMBL" id="NCKU01004003">
    <property type="protein sequence ID" value="RWS06590.1"/>
    <property type="molecule type" value="Genomic_DNA"/>
</dbReference>
<dbReference type="STRING" id="1965070.A0A443QUA2"/>
<dbReference type="Proteomes" id="UP000285301">
    <property type="component" value="Unassembled WGS sequence"/>
</dbReference>
<keyword evidence="1" id="KW-0472">Membrane</keyword>
<feature type="transmembrane region" description="Helical" evidence="1">
    <location>
        <begin position="89"/>
        <end position="109"/>
    </location>
</feature>
<proteinExistence type="predicted"/>